<evidence type="ECO:0000256" key="8">
    <source>
        <dbReference type="SAM" id="MobiDB-lite"/>
    </source>
</evidence>
<evidence type="ECO:0000256" key="5">
    <source>
        <dbReference type="ARBA" id="ARBA00023010"/>
    </source>
</evidence>
<gene>
    <name evidence="10" type="ORF">ZOSMA_2G02380</name>
</gene>
<keyword evidence="11" id="KW-1185">Reference proteome</keyword>
<dbReference type="PANTHER" id="PTHR23198:SF26">
    <property type="entry name" value="NUCLEAR PORE COMPLEX PROTEIN NUP96"/>
    <property type="match status" value="1"/>
</dbReference>
<dbReference type="OMA" id="RWKFEVD"/>
<evidence type="ECO:0000256" key="7">
    <source>
        <dbReference type="ARBA" id="ARBA00023242"/>
    </source>
</evidence>
<dbReference type="Gene3D" id="3.30.1610.10">
    <property type="entry name" value="Peptidase S59, nucleoporin"/>
    <property type="match status" value="1"/>
</dbReference>
<reference evidence="11" key="1">
    <citation type="journal article" date="2016" name="Nature">
        <title>The genome of the seagrass Zostera marina reveals angiosperm adaptation to the sea.</title>
        <authorList>
            <person name="Olsen J.L."/>
            <person name="Rouze P."/>
            <person name="Verhelst B."/>
            <person name="Lin Y.-C."/>
            <person name="Bayer T."/>
            <person name="Collen J."/>
            <person name="Dattolo E."/>
            <person name="De Paoli E."/>
            <person name="Dittami S."/>
            <person name="Maumus F."/>
            <person name="Michel G."/>
            <person name="Kersting A."/>
            <person name="Lauritano C."/>
            <person name="Lohaus R."/>
            <person name="Toepel M."/>
            <person name="Tonon T."/>
            <person name="Vanneste K."/>
            <person name="Amirebrahimi M."/>
            <person name="Brakel J."/>
            <person name="Bostroem C."/>
            <person name="Chovatia M."/>
            <person name="Grimwood J."/>
            <person name="Jenkins J.W."/>
            <person name="Jueterbock A."/>
            <person name="Mraz A."/>
            <person name="Stam W.T."/>
            <person name="Tice H."/>
            <person name="Bornberg-Bauer E."/>
            <person name="Green P.J."/>
            <person name="Pearson G.A."/>
            <person name="Procaccini G."/>
            <person name="Duarte C.M."/>
            <person name="Schmutz J."/>
            <person name="Reusch T.B.H."/>
            <person name="Van de Peer Y."/>
        </authorList>
    </citation>
    <scope>NUCLEOTIDE SEQUENCE [LARGE SCALE GENOMIC DNA]</scope>
    <source>
        <strain evidence="11">cv. Finnish</strain>
    </source>
</reference>
<evidence type="ECO:0000313" key="11">
    <source>
        <dbReference type="Proteomes" id="UP000036987"/>
    </source>
</evidence>
<dbReference type="EMBL" id="LFYR01000981">
    <property type="protein sequence ID" value="KMZ66228.1"/>
    <property type="molecule type" value="Genomic_DNA"/>
</dbReference>
<evidence type="ECO:0000259" key="9">
    <source>
        <dbReference type="PROSITE" id="PS51434"/>
    </source>
</evidence>
<dbReference type="STRING" id="29655.A0A0K9PAW6"/>
<keyword evidence="5" id="KW-0811">Translocation</keyword>
<proteinExistence type="predicted"/>
<dbReference type="Proteomes" id="UP000036987">
    <property type="component" value="Unassembled WGS sequence"/>
</dbReference>
<keyword evidence="6" id="KW-0906">Nuclear pore complex</keyword>
<dbReference type="InterPro" id="IPR021967">
    <property type="entry name" value="Nup98_C"/>
</dbReference>
<keyword evidence="2" id="KW-0813">Transport</keyword>
<keyword evidence="7" id="KW-0539">Nucleus</keyword>
<comment type="caution">
    <text evidence="10">The sequence shown here is derived from an EMBL/GenBank/DDBJ whole genome shotgun (WGS) entry which is preliminary data.</text>
</comment>
<feature type="domain" description="Peptidase S59" evidence="9">
    <location>
        <begin position="25"/>
        <end position="161"/>
    </location>
</feature>
<dbReference type="InterPro" id="IPR007230">
    <property type="entry name" value="Nup98_auto-Pept-S59_dom"/>
</dbReference>
<protein>
    <submittedName>
        <fullName evidence="10">Nuclear pore complex protein nup98</fullName>
    </submittedName>
</protein>
<dbReference type="PROSITE" id="PS51434">
    <property type="entry name" value="NUP_C"/>
    <property type="match status" value="1"/>
</dbReference>
<feature type="compositionally biased region" description="Acidic residues" evidence="8">
    <location>
        <begin position="169"/>
        <end position="192"/>
    </location>
</feature>
<evidence type="ECO:0000256" key="3">
    <source>
        <dbReference type="ARBA" id="ARBA00022816"/>
    </source>
</evidence>
<evidence type="ECO:0000256" key="1">
    <source>
        <dbReference type="ARBA" id="ARBA00004567"/>
    </source>
</evidence>
<dbReference type="Pfam" id="PF12110">
    <property type="entry name" value="Nup96"/>
    <property type="match status" value="1"/>
</dbReference>
<sequence length="1022" mass="117205">MSENFKKRKISLETDIIDSLPILYFPDYYVQPSLDELIYREIINSGYCGRVHDFTVGRVGYGCIKFVGETDVRSLDLGRIVKFNRHSVSVYENESEKPFVGHGLNKPAEVTLVVRVKLPSLQGAGFERIIRKLRRCNERQGAYFISFDYMTCEWKFSVQHFSRFGLSGEDEDDDISMEEDDSVQNNEEDDDNDKFHDAMELSHSLPAHLGLDPLKMHEMRMVMFPAEDEDLNEDEDLDAPFPQKRCFGTEYGRESSPSSSAKYLLHRYPLHDPMKKAINKPSPLRKAPQALLEYHTGSSSTISPSQSILMTRQNKGLPPRTTKVEGFKLHKNSSSPFDGHLSNNIVDAALFMGKSFRVGWGPNGVLVHTGSPVSQSGTGLSSIINIERVATDRVVRDEENKIKEEWIDLCFASPLNLHKSLDHKFENIKVGSFNLKLQKVVANRFTLPGICRDYLGIMDNQLSDLSASSCLIKRHQVMIWELIKILFQEREAPEQLRSSVDVVEDGDDMVLDKKVSSLDVDPEAKPYVRRADFSMWLQDNVCHRVQEELSRLNGSDDLEHILLLLTGRQINAAVELAASRGDVRLAILLSQCGGSIMNRRDMAWQLDLWRNNGLDFNFIEKNRLRLYELLAGNIEGALGNSSIDWKRYIGLVLWFQLPPDTSLPFAIQTFNHLLSEGRAPHPVPIYVDESPADELVKWSEGDRYDIAYYLMLLHAHEEKPFDFVQTMFSAFSSTHDPLDYHMIWHYRAVLEAIGTFSSNDLYVLDMSFISQLLCLGKCHWAIYVALHMPFHKDYPHLQAKLIKEILFQYCELWSMEESHFRFIKDLGIPPEWMHEALAVYFQYYGDLPKALEHFLECSNWRKAHSIFMTSVAHSLFLSCQHSEIMRLVNSMETHAMEIANFDLGAGIFIKYYDLESSLQEDNAGFSQDVLEKMNDACQTLFDRLDKSLLVWGSKLPQHARVFYSKMVQTLSRLLESIPVESVPVQMRCFDTILSAPIPEDLRSYHLQDAISVFTYFISEEVS</sequence>
<dbReference type="InterPro" id="IPR036903">
    <property type="entry name" value="Nup98_auto-Pept-S59_dom_sf"/>
</dbReference>
<dbReference type="SUPFAM" id="SSF82215">
    <property type="entry name" value="C-terminal autoproteolytic domain of nucleoporin nup98"/>
    <property type="match status" value="1"/>
</dbReference>
<evidence type="ECO:0000313" key="10">
    <source>
        <dbReference type="EMBL" id="KMZ66228.1"/>
    </source>
</evidence>
<organism evidence="10 11">
    <name type="scientific">Zostera marina</name>
    <name type="common">Eelgrass</name>
    <dbReference type="NCBI Taxonomy" id="29655"/>
    <lineage>
        <taxon>Eukaryota</taxon>
        <taxon>Viridiplantae</taxon>
        <taxon>Streptophyta</taxon>
        <taxon>Embryophyta</taxon>
        <taxon>Tracheophyta</taxon>
        <taxon>Spermatophyta</taxon>
        <taxon>Magnoliopsida</taxon>
        <taxon>Liliopsida</taxon>
        <taxon>Zosteraceae</taxon>
        <taxon>Zostera</taxon>
    </lineage>
</organism>
<dbReference type="PANTHER" id="PTHR23198">
    <property type="entry name" value="NUCLEOPORIN"/>
    <property type="match status" value="1"/>
</dbReference>
<evidence type="ECO:0000256" key="4">
    <source>
        <dbReference type="ARBA" id="ARBA00022927"/>
    </source>
</evidence>
<keyword evidence="4" id="KW-0653">Protein transport</keyword>
<dbReference type="GO" id="GO:0015031">
    <property type="term" value="P:protein transport"/>
    <property type="evidence" value="ECO:0007669"/>
    <property type="project" value="UniProtKB-KW"/>
</dbReference>
<accession>A0A0K9PAW6</accession>
<dbReference type="GO" id="GO:0017056">
    <property type="term" value="F:structural constituent of nuclear pore"/>
    <property type="evidence" value="ECO:0007669"/>
    <property type="project" value="InterPro"/>
</dbReference>
<name>A0A0K9PAW6_ZOSMR</name>
<dbReference type="AlphaFoldDB" id="A0A0K9PAW6"/>
<dbReference type="FunFam" id="1.25.40.690:FF:000002">
    <property type="entry name" value="Nuclear pore complex protein NUP96"/>
    <property type="match status" value="1"/>
</dbReference>
<dbReference type="GO" id="GO:0005643">
    <property type="term" value="C:nuclear pore"/>
    <property type="evidence" value="ECO:0007669"/>
    <property type="project" value="UniProtKB-SubCell"/>
</dbReference>
<dbReference type="Gene3D" id="1.25.40.690">
    <property type="match status" value="1"/>
</dbReference>
<dbReference type="OrthoDB" id="3797628at2759"/>
<keyword evidence="3" id="KW-0509">mRNA transport</keyword>
<comment type="subcellular location">
    <subcellularLocation>
        <location evidence="1">Nucleus</location>
        <location evidence="1">Nuclear pore complex</location>
    </subcellularLocation>
</comment>
<evidence type="ECO:0000256" key="2">
    <source>
        <dbReference type="ARBA" id="ARBA00022448"/>
    </source>
</evidence>
<dbReference type="InterPro" id="IPR037665">
    <property type="entry name" value="Nucleoporin_S59-like"/>
</dbReference>
<evidence type="ECO:0000256" key="6">
    <source>
        <dbReference type="ARBA" id="ARBA00023132"/>
    </source>
</evidence>
<dbReference type="GO" id="GO:0051028">
    <property type="term" value="P:mRNA transport"/>
    <property type="evidence" value="ECO:0007669"/>
    <property type="project" value="UniProtKB-KW"/>
</dbReference>
<feature type="region of interest" description="Disordered" evidence="8">
    <location>
        <begin position="169"/>
        <end position="194"/>
    </location>
</feature>
<dbReference type="Pfam" id="PF04096">
    <property type="entry name" value="Nucleoporin2"/>
    <property type="match status" value="1"/>
</dbReference>